<comment type="caution">
    <text evidence="1">The sequence shown here is derived from an EMBL/GenBank/DDBJ whole genome shotgun (WGS) entry which is preliminary data.</text>
</comment>
<accession>A0ABS4KZX5</accession>
<gene>
    <name evidence="1" type="ORF">J2Z77_001367</name>
</gene>
<keyword evidence="2" id="KW-1185">Reference proteome</keyword>
<sequence length="29" mass="3270">MRKIVLMAGVSLDGFIEGPDRDIDRHRDG</sequence>
<evidence type="ECO:0000313" key="1">
    <source>
        <dbReference type="EMBL" id="MBP2035580.1"/>
    </source>
</evidence>
<evidence type="ECO:0000313" key="2">
    <source>
        <dbReference type="Proteomes" id="UP001519310"/>
    </source>
</evidence>
<evidence type="ECO:0008006" key="3">
    <source>
        <dbReference type="Google" id="ProtNLM"/>
    </source>
</evidence>
<protein>
    <recommendedName>
        <fullName evidence="3">RibD domain-containing protein</fullName>
    </recommendedName>
</protein>
<dbReference type="Proteomes" id="UP001519310">
    <property type="component" value="Unassembled WGS sequence"/>
</dbReference>
<name>A0ABS4KZX5_STRAV</name>
<reference evidence="1 2" key="1">
    <citation type="submission" date="2021-03" db="EMBL/GenBank/DDBJ databases">
        <title>Genomic Encyclopedia of Type Strains, Phase IV (KMG-IV): sequencing the most valuable type-strain genomes for metagenomic binning, comparative biology and taxonomic classification.</title>
        <authorList>
            <person name="Goeker M."/>
        </authorList>
    </citation>
    <scope>NUCLEOTIDE SEQUENCE [LARGE SCALE GENOMIC DNA]</scope>
    <source>
        <strain evidence="1 2">DSM 40526</strain>
    </source>
</reference>
<dbReference type="EMBL" id="JAGGLQ010000002">
    <property type="protein sequence ID" value="MBP2035580.1"/>
    <property type="molecule type" value="Genomic_DNA"/>
</dbReference>
<organism evidence="1 2">
    <name type="scientific">Streptomyces avidinii</name>
    <dbReference type="NCBI Taxonomy" id="1895"/>
    <lineage>
        <taxon>Bacteria</taxon>
        <taxon>Bacillati</taxon>
        <taxon>Actinomycetota</taxon>
        <taxon>Actinomycetes</taxon>
        <taxon>Kitasatosporales</taxon>
        <taxon>Streptomycetaceae</taxon>
        <taxon>Streptomyces</taxon>
    </lineage>
</organism>
<proteinExistence type="predicted"/>